<dbReference type="EMBL" id="JBFOLK010000001">
    <property type="protein sequence ID" value="KAL2541543.1"/>
    <property type="molecule type" value="Genomic_DNA"/>
</dbReference>
<dbReference type="AlphaFoldDB" id="A0ABD1VVZ6"/>
<accession>A0ABD1VVZ6</accession>
<proteinExistence type="predicted"/>
<sequence length="108" mass="11678">MEEALKRLNGSHPQMMELDPLLPTSAVLKWCNNTTTNRRSLKDGGMTRNRAEEAVCAYDYASRATRGVKVRTNFVYPTSLTPCSLSSMGSYGSLIATAGGNFVTGILG</sequence>
<dbReference type="Proteomes" id="UP001604336">
    <property type="component" value="Unassembled WGS sequence"/>
</dbReference>
<reference evidence="2" key="1">
    <citation type="submission" date="2024-07" db="EMBL/GenBank/DDBJ databases">
        <title>Two chromosome-level genome assemblies of Korean endemic species Abeliophyllum distichum and Forsythia ovata (Oleaceae).</title>
        <authorList>
            <person name="Jang H."/>
        </authorList>
    </citation>
    <scope>NUCLEOTIDE SEQUENCE [LARGE SCALE GENOMIC DNA]</scope>
</reference>
<comment type="caution">
    <text evidence="1">The sequence shown here is derived from an EMBL/GenBank/DDBJ whole genome shotgun (WGS) entry which is preliminary data.</text>
</comment>
<name>A0ABD1VVZ6_9LAMI</name>
<gene>
    <name evidence="1" type="ORF">Adt_02521</name>
</gene>
<evidence type="ECO:0000313" key="1">
    <source>
        <dbReference type="EMBL" id="KAL2541543.1"/>
    </source>
</evidence>
<protein>
    <submittedName>
        <fullName evidence="1">Ethylene-responsive transcription factor ESR2-like</fullName>
    </submittedName>
</protein>
<organism evidence="1 2">
    <name type="scientific">Abeliophyllum distichum</name>
    <dbReference type="NCBI Taxonomy" id="126358"/>
    <lineage>
        <taxon>Eukaryota</taxon>
        <taxon>Viridiplantae</taxon>
        <taxon>Streptophyta</taxon>
        <taxon>Embryophyta</taxon>
        <taxon>Tracheophyta</taxon>
        <taxon>Spermatophyta</taxon>
        <taxon>Magnoliopsida</taxon>
        <taxon>eudicotyledons</taxon>
        <taxon>Gunneridae</taxon>
        <taxon>Pentapetalae</taxon>
        <taxon>asterids</taxon>
        <taxon>lamiids</taxon>
        <taxon>Lamiales</taxon>
        <taxon>Oleaceae</taxon>
        <taxon>Forsythieae</taxon>
        <taxon>Abeliophyllum</taxon>
    </lineage>
</organism>
<evidence type="ECO:0000313" key="2">
    <source>
        <dbReference type="Proteomes" id="UP001604336"/>
    </source>
</evidence>
<keyword evidence="2" id="KW-1185">Reference proteome</keyword>